<dbReference type="Proteomes" id="UP001172386">
    <property type="component" value="Unassembled WGS sequence"/>
</dbReference>
<organism evidence="1 2">
    <name type="scientific">Neophaeococcomyces mojaviensis</name>
    <dbReference type="NCBI Taxonomy" id="3383035"/>
    <lineage>
        <taxon>Eukaryota</taxon>
        <taxon>Fungi</taxon>
        <taxon>Dikarya</taxon>
        <taxon>Ascomycota</taxon>
        <taxon>Pezizomycotina</taxon>
        <taxon>Eurotiomycetes</taxon>
        <taxon>Chaetothyriomycetidae</taxon>
        <taxon>Chaetothyriales</taxon>
        <taxon>Chaetothyriales incertae sedis</taxon>
        <taxon>Neophaeococcomyces</taxon>
    </lineage>
</organism>
<evidence type="ECO:0000313" key="2">
    <source>
        <dbReference type="Proteomes" id="UP001172386"/>
    </source>
</evidence>
<proteinExistence type="predicted"/>
<reference evidence="1" key="1">
    <citation type="submission" date="2022-10" db="EMBL/GenBank/DDBJ databases">
        <title>Culturing micro-colonial fungi from biological soil crusts in the Mojave desert and describing Neophaeococcomyces mojavensis, and introducing the new genera and species Taxawa tesnikishii.</title>
        <authorList>
            <person name="Kurbessoian T."/>
            <person name="Stajich J.E."/>
        </authorList>
    </citation>
    <scope>NUCLEOTIDE SEQUENCE</scope>
    <source>
        <strain evidence="1">JES_112</strain>
    </source>
</reference>
<keyword evidence="2" id="KW-1185">Reference proteome</keyword>
<protein>
    <submittedName>
        <fullName evidence="1">Uncharacterized protein</fullName>
    </submittedName>
</protein>
<gene>
    <name evidence="1" type="ORF">H2198_010137</name>
</gene>
<dbReference type="EMBL" id="JAPDRQ010000330">
    <property type="protein sequence ID" value="KAJ9650558.1"/>
    <property type="molecule type" value="Genomic_DNA"/>
</dbReference>
<comment type="caution">
    <text evidence="1">The sequence shown here is derived from an EMBL/GenBank/DDBJ whole genome shotgun (WGS) entry which is preliminary data.</text>
</comment>
<accession>A0ACC2ZSG9</accession>
<sequence>MSTQTDNNKKSRDLIVRGNYSPSPISSSIIFVGLRAFDGFIFQRALQVLNPIPLLCARLGLSIPPPPPTGGPPLAMSSHDLTPFQAVLWSMAIGSAVKHIAWYILISKETMDPSSAFIVGLFNLVINSLNTLAFSFASVNPTWSTKLLYASVPMYTAGIMIEFIAEWQRKQFKDDPKNQGKPYSGGLFGYARSINYFGYTMWRASFATAGGGLIWGALTMSGFCYDFTHRAIPILDEYCAKRYGAQWQEVKRKVPHAFFPGLW</sequence>
<evidence type="ECO:0000313" key="1">
    <source>
        <dbReference type="EMBL" id="KAJ9650558.1"/>
    </source>
</evidence>
<name>A0ACC2ZSG9_9EURO</name>